<feature type="compositionally biased region" description="Low complexity" evidence="1">
    <location>
        <begin position="83"/>
        <end position="100"/>
    </location>
</feature>
<feature type="compositionally biased region" description="Polar residues" evidence="1">
    <location>
        <begin position="108"/>
        <end position="126"/>
    </location>
</feature>
<feature type="region of interest" description="Disordered" evidence="1">
    <location>
        <begin position="162"/>
        <end position="203"/>
    </location>
</feature>
<dbReference type="OrthoDB" id="9514740at2759"/>
<evidence type="ECO:0000313" key="2">
    <source>
        <dbReference type="EMBL" id="PPQ90275.1"/>
    </source>
</evidence>
<dbReference type="Proteomes" id="UP000283269">
    <property type="component" value="Unassembled WGS sequence"/>
</dbReference>
<feature type="compositionally biased region" description="Polar residues" evidence="1">
    <location>
        <begin position="1"/>
        <end position="24"/>
    </location>
</feature>
<feature type="compositionally biased region" description="Acidic residues" evidence="1">
    <location>
        <begin position="39"/>
        <end position="54"/>
    </location>
</feature>
<feature type="compositionally biased region" description="Low complexity" evidence="1">
    <location>
        <begin position="180"/>
        <end position="198"/>
    </location>
</feature>
<dbReference type="InParanoid" id="A0A409XHN8"/>
<feature type="compositionally biased region" description="Polar residues" evidence="1">
    <location>
        <begin position="162"/>
        <end position="174"/>
    </location>
</feature>
<evidence type="ECO:0008006" key="4">
    <source>
        <dbReference type="Google" id="ProtNLM"/>
    </source>
</evidence>
<dbReference type="AlphaFoldDB" id="A0A409XHN8"/>
<evidence type="ECO:0000313" key="3">
    <source>
        <dbReference type="Proteomes" id="UP000283269"/>
    </source>
</evidence>
<dbReference type="STRING" id="93625.A0A409XHN8"/>
<gene>
    <name evidence="2" type="ORF">CVT25_013100</name>
</gene>
<comment type="caution">
    <text evidence="2">The sequence shown here is derived from an EMBL/GenBank/DDBJ whole genome shotgun (WGS) entry which is preliminary data.</text>
</comment>
<proteinExistence type="predicted"/>
<protein>
    <recommendedName>
        <fullName evidence="4">PARP catalytic domain-containing protein</fullName>
    </recommendedName>
</protein>
<name>A0A409XHN8_PSICY</name>
<evidence type="ECO:0000256" key="1">
    <source>
        <dbReference type="SAM" id="MobiDB-lite"/>
    </source>
</evidence>
<feature type="region of interest" description="Disordered" evidence="1">
    <location>
        <begin position="1"/>
        <end position="126"/>
    </location>
</feature>
<keyword evidence="3" id="KW-1185">Reference proteome</keyword>
<dbReference type="EMBL" id="NHYD01001659">
    <property type="protein sequence ID" value="PPQ90275.1"/>
    <property type="molecule type" value="Genomic_DNA"/>
</dbReference>
<sequence length="526" mass="57508">MKEPLQPTTKSQHNSTSPPATATAGSFEIVERPSMSMDIDSDDDFGSDFEDMAEDLPPLNLVDTLDTRPPGYSFSESFPPLPTSSTPSTSLTLPPILPLSQIQHPLGSGSQSQGRLTKSSTQSDASSGSYKQKLCVVCRIRPVYDDGKHVYPTCGNKCSQKLESTTPGGSNSNIMRGEMSNPQSPSSSPLFSSLFGSNQSESRPTRQIKMCEVCHQRPKHQRGGKIYPTCGLTCAAKLQAQTQGPVEMCDFCKKRPKVVMNGKIFPQCGKTCRDNAKLAMNAAINSATCTSCLICWKATKMGDSSDFCSTTCEAAAESRAPYLIELPRGHVAFKKVADMYMENWKLTGRTPRRIKKIYMVKMKSSSLQNYEQYRTTTIRNGVHSSVFRRKGNEQRGWLGLTRECGFGDTGNMEPCSSNACLLCCIVRSTVAPDKFPEGIMTTALLPRATDVASVGGKKRASNVVLYGKVVLGKVVERSDMLPPLPPVGSNTVHLVSYTRTGVKLDYQEMVVFDGNAIQPHYLISFE</sequence>
<organism evidence="2 3">
    <name type="scientific">Psilocybe cyanescens</name>
    <dbReference type="NCBI Taxonomy" id="93625"/>
    <lineage>
        <taxon>Eukaryota</taxon>
        <taxon>Fungi</taxon>
        <taxon>Dikarya</taxon>
        <taxon>Basidiomycota</taxon>
        <taxon>Agaricomycotina</taxon>
        <taxon>Agaricomycetes</taxon>
        <taxon>Agaricomycetidae</taxon>
        <taxon>Agaricales</taxon>
        <taxon>Agaricineae</taxon>
        <taxon>Strophariaceae</taxon>
        <taxon>Psilocybe</taxon>
    </lineage>
</organism>
<accession>A0A409XHN8</accession>
<reference evidence="2 3" key="1">
    <citation type="journal article" date="2018" name="Evol. Lett.">
        <title>Horizontal gene cluster transfer increased hallucinogenic mushroom diversity.</title>
        <authorList>
            <person name="Reynolds H.T."/>
            <person name="Vijayakumar V."/>
            <person name="Gluck-Thaler E."/>
            <person name="Korotkin H.B."/>
            <person name="Matheny P.B."/>
            <person name="Slot J.C."/>
        </authorList>
    </citation>
    <scope>NUCLEOTIDE SEQUENCE [LARGE SCALE GENOMIC DNA]</scope>
    <source>
        <strain evidence="2 3">2631</strain>
    </source>
</reference>
<dbReference type="Gene3D" id="3.90.228.10">
    <property type="match status" value="1"/>
</dbReference>